<gene>
    <name evidence="2" type="ORF">CJ204_07620</name>
</gene>
<accession>A0A2N6SYB5</accession>
<name>A0A2N6SYB5_9CORY</name>
<evidence type="ECO:0000313" key="3">
    <source>
        <dbReference type="Proteomes" id="UP000235363"/>
    </source>
</evidence>
<comment type="caution">
    <text evidence="2">The sequence shown here is derived from an EMBL/GenBank/DDBJ whole genome shotgun (WGS) entry which is preliminary data.</text>
</comment>
<dbReference type="Pfam" id="PF11209">
    <property type="entry name" value="LmeA"/>
    <property type="match status" value="1"/>
</dbReference>
<dbReference type="AlphaFoldDB" id="A0A2N6SYB5"/>
<evidence type="ECO:0000256" key="1">
    <source>
        <dbReference type="SAM" id="MobiDB-lite"/>
    </source>
</evidence>
<feature type="region of interest" description="Disordered" evidence="1">
    <location>
        <begin position="260"/>
        <end position="279"/>
    </location>
</feature>
<dbReference type="EMBL" id="PNHF01000016">
    <property type="protein sequence ID" value="PMC62054.1"/>
    <property type="molecule type" value="Genomic_DNA"/>
</dbReference>
<organism evidence="2 3">
    <name type="scientific">Corynebacterium xerosis</name>
    <dbReference type="NCBI Taxonomy" id="1725"/>
    <lineage>
        <taxon>Bacteria</taxon>
        <taxon>Bacillati</taxon>
        <taxon>Actinomycetota</taxon>
        <taxon>Actinomycetes</taxon>
        <taxon>Mycobacteriales</taxon>
        <taxon>Corynebacteriaceae</taxon>
        <taxon>Corynebacterium</taxon>
    </lineage>
</organism>
<protein>
    <submittedName>
        <fullName evidence="2">DUF2993 domain-containing protein</fullName>
    </submittedName>
</protein>
<dbReference type="Proteomes" id="UP000235363">
    <property type="component" value="Unassembled WGS sequence"/>
</dbReference>
<reference evidence="2 3" key="1">
    <citation type="submission" date="2017-09" db="EMBL/GenBank/DDBJ databases">
        <title>Bacterial strain isolated from the female urinary microbiota.</title>
        <authorList>
            <person name="Thomas-White K."/>
            <person name="Kumar N."/>
            <person name="Forster S."/>
            <person name="Putonti C."/>
            <person name="Lawley T."/>
            <person name="Wolfe A.J."/>
        </authorList>
    </citation>
    <scope>NUCLEOTIDE SEQUENCE [LARGE SCALE GENOMIC DNA]</scope>
    <source>
        <strain evidence="2 3">UMB0908</strain>
    </source>
</reference>
<sequence length="279" mass="29942">MSISRPVKRISAAVGAIALLAVGADLGLAIHAERNLANRIREEMNLPADPYVSLGGVAYSSSFFTGQWSSIQVRARDLEIEGFGLVSVESGAVDVEVPKSSVWSGDFDSAFTERYHTKLQLDGLSLGRQFGFTDLAIQNHEDISPAGGWETEAIFEATPPGWSALAEVVVKLRILDGDAKFIPVEVLSGPADPESKDVLRGDELSDDAAAEILPAFELVLTGDELPLRQRPTRIYVSGGSIFIEGDELYRLVSPEDFLPVATPEPELGGETARGDDASQ</sequence>
<proteinExistence type="predicted"/>
<dbReference type="RefSeq" id="WP_102213118.1">
    <property type="nucleotide sequence ID" value="NZ_PNHF01000016.1"/>
</dbReference>
<dbReference type="STRING" id="1725.WU86_04785"/>
<evidence type="ECO:0000313" key="2">
    <source>
        <dbReference type="EMBL" id="PMC62054.1"/>
    </source>
</evidence>
<dbReference type="InterPro" id="IPR021373">
    <property type="entry name" value="DUF2993"/>
</dbReference>